<name>A0A840VBN6_9BACT</name>
<keyword evidence="6 14" id="KW-0547">Nucleotide-binding</keyword>
<keyword evidence="12 14" id="KW-0472">Membrane</keyword>
<dbReference type="Pfam" id="PF17862">
    <property type="entry name" value="AAA_lid_3"/>
    <property type="match status" value="1"/>
</dbReference>
<comment type="cofactor">
    <cofactor evidence="14">
        <name>Zn(2+)</name>
        <dbReference type="ChEBI" id="CHEBI:29105"/>
    </cofactor>
    <text evidence="14">Binds 1 zinc ion per subunit.</text>
</comment>
<evidence type="ECO:0000256" key="7">
    <source>
        <dbReference type="ARBA" id="ARBA00022801"/>
    </source>
</evidence>
<dbReference type="CDD" id="cd19501">
    <property type="entry name" value="RecA-like_FtsH"/>
    <property type="match status" value="1"/>
</dbReference>
<evidence type="ECO:0000256" key="11">
    <source>
        <dbReference type="ARBA" id="ARBA00023049"/>
    </source>
</evidence>
<dbReference type="GO" id="GO:0051301">
    <property type="term" value="P:cell division"/>
    <property type="evidence" value="ECO:0007669"/>
    <property type="project" value="UniProtKB-KW"/>
</dbReference>
<keyword evidence="8 14" id="KW-0862">Zinc</keyword>
<comment type="caution">
    <text evidence="18">The sequence shown here is derived from an EMBL/GenBank/DDBJ whole genome shotgun (WGS) entry which is preliminary data.</text>
</comment>
<dbReference type="NCBIfam" id="TIGR01241">
    <property type="entry name" value="FtsH_fam"/>
    <property type="match status" value="1"/>
</dbReference>
<evidence type="ECO:0000256" key="6">
    <source>
        <dbReference type="ARBA" id="ARBA00022741"/>
    </source>
</evidence>
<comment type="similarity">
    <text evidence="2 14">In the C-terminal section; belongs to the peptidase M41 family.</text>
</comment>
<dbReference type="GO" id="GO:0005886">
    <property type="term" value="C:plasma membrane"/>
    <property type="evidence" value="ECO:0007669"/>
    <property type="project" value="UniProtKB-SubCell"/>
</dbReference>
<dbReference type="Gene3D" id="1.10.8.60">
    <property type="match status" value="1"/>
</dbReference>
<evidence type="ECO:0000256" key="5">
    <source>
        <dbReference type="ARBA" id="ARBA00022723"/>
    </source>
</evidence>
<evidence type="ECO:0000313" key="18">
    <source>
        <dbReference type="EMBL" id="MBB5352088.1"/>
    </source>
</evidence>
<dbReference type="HAMAP" id="MF_01458">
    <property type="entry name" value="FtsH"/>
    <property type="match status" value="1"/>
</dbReference>
<keyword evidence="3 14" id="KW-0645">Protease</keyword>
<keyword evidence="9 14" id="KW-0067">ATP-binding</keyword>
<evidence type="ECO:0000256" key="8">
    <source>
        <dbReference type="ARBA" id="ARBA00022833"/>
    </source>
</evidence>
<feature type="binding site" evidence="14">
    <location>
        <begin position="332"/>
        <end position="339"/>
    </location>
    <ligand>
        <name>ATP</name>
        <dbReference type="ChEBI" id="CHEBI:30616"/>
    </ligand>
</feature>
<evidence type="ECO:0000256" key="12">
    <source>
        <dbReference type="ARBA" id="ARBA00023136"/>
    </source>
</evidence>
<feature type="binding site" evidence="14">
    <location>
        <position position="630"/>
    </location>
    <ligand>
        <name>Zn(2+)</name>
        <dbReference type="ChEBI" id="CHEBI:29105"/>
        <note>catalytic</note>
    </ligand>
</feature>
<dbReference type="InterPro" id="IPR003960">
    <property type="entry name" value="ATPase_AAA_CS"/>
</dbReference>
<keyword evidence="10 14" id="KW-1133">Transmembrane helix</keyword>
<evidence type="ECO:0000313" key="19">
    <source>
        <dbReference type="Proteomes" id="UP000557717"/>
    </source>
</evidence>
<feature type="active site" evidence="14">
    <location>
        <position position="555"/>
    </location>
</feature>
<dbReference type="GO" id="GO:0030163">
    <property type="term" value="P:protein catabolic process"/>
    <property type="evidence" value="ECO:0007669"/>
    <property type="project" value="UniProtKB-UniRule"/>
</dbReference>
<keyword evidence="14" id="KW-1003">Cell membrane</keyword>
<dbReference type="InterPro" id="IPR041569">
    <property type="entry name" value="AAA_lid_3"/>
</dbReference>
<evidence type="ECO:0000256" key="13">
    <source>
        <dbReference type="ARBA" id="ARBA00061570"/>
    </source>
</evidence>
<dbReference type="InterPro" id="IPR005936">
    <property type="entry name" value="FtsH"/>
</dbReference>
<dbReference type="GO" id="GO:0005524">
    <property type="term" value="F:ATP binding"/>
    <property type="evidence" value="ECO:0007669"/>
    <property type="project" value="UniProtKB-UniRule"/>
</dbReference>
<gene>
    <name evidence="14" type="primary">ftsH</name>
    <name evidence="18" type="ORF">HNR46_002329</name>
</gene>
<evidence type="ECO:0000256" key="14">
    <source>
        <dbReference type="HAMAP-Rule" id="MF_01458"/>
    </source>
</evidence>
<dbReference type="Pfam" id="PF01434">
    <property type="entry name" value="Peptidase_M41"/>
    <property type="match status" value="1"/>
</dbReference>
<dbReference type="FunFam" id="1.10.8.60:FF:000001">
    <property type="entry name" value="ATP-dependent zinc metalloprotease FtsH"/>
    <property type="match status" value="1"/>
</dbReference>
<dbReference type="PANTHER" id="PTHR23076">
    <property type="entry name" value="METALLOPROTEASE M41 FTSH"/>
    <property type="match status" value="1"/>
</dbReference>
<dbReference type="Pfam" id="PF00004">
    <property type="entry name" value="AAA"/>
    <property type="match status" value="1"/>
</dbReference>
<feature type="region of interest" description="Disordered" evidence="16">
    <location>
        <begin position="734"/>
        <end position="781"/>
    </location>
</feature>
<dbReference type="Proteomes" id="UP000557717">
    <property type="component" value="Unassembled WGS sequence"/>
</dbReference>
<evidence type="ECO:0000256" key="15">
    <source>
        <dbReference type="RuleBase" id="RU003651"/>
    </source>
</evidence>
<dbReference type="FunFam" id="3.40.50.300:FF:000001">
    <property type="entry name" value="ATP-dependent zinc metalloprotease FtsH"/>
    <property type="match status" value="1"/>
</dbReference>
<feature type="binding site" evidence="14">
    <location>
        <position position="558"/>
    </location>
    <ligand>
        <name>Zn(2+)</name>
        <dbReference type="ChEBI" id="CHEBI:29105"/>
        <note>catalytic</note>
    </ligand>
</feature>
<dbReference type="InterPro" id="IPR027417">
    <property type="entry name" value="P-loop_NTPase"/>
</dbReference>
<proteinExistence type="inferred from homology"/>
<dbReference type="InterPro" id="IPR003593">
    <property type="entry name" value="AAA+_ATPase"/>
</dbReference>
<dbReference type="Gene3D" id="3.40.50.300">
    <property type="entry name" value="P-loop containing nucleotide triphosphate hydrolases"/>
    <property type="match status" value="1"/>
</dbReference>
<comment type="similarity">
    <text evidence="13 14">In the central section; belongs to the AAA ATPase family.</text>
</comment>
<dbReference type="Gene3D" id="1.20.58.760">
    <property type="entry name" value="Peptidase M41"/>
    <property type="match status" value="1"/>
</dbReference>
<dbReference type="PROSITE" id="PS00674">
    <property type="entry name" value="AAA"/>
    <property type="match status" value="1"/>
</dbReference>
<dbReference type="FunFam" id="1.20.58.760:FF:000001">
    <property type="entry name" value="ATP-dependent zinc metalloprotease FtsH"/>
    <property type="match status" value="1"/>
</dbReference>
<dbReference type="InterPro" id="IPR000642">
    <property type="entry name" value="Peptidase_M41"/>
</dbReference>
<evidence type="ECO:0000256" key="9">
    <source>
        <dbReference type="ARBA" id="ARBA00022840"/>
    </source>
</evidence>
<keyword evidence="18" id="KW-0132">Cell division</keyword>
<dbReference type="GO" id="GO:0016887">
    <property type="term" value="F:ATP hydrolysis activity"/>
    <property type="evidence" value="ECO:0007669"/>
    <property type="project" value="UniProtKB-UniRule"/>
</dbReference>
<dbReference type="AlphaFoldDB" id="A0A840VBN6"/>
<comment type="function">
    <text evidence="14">Acts as a processive, ATP-dependent zinc metallopeptidase for both cytoplasmic and membrane proteins. Plays a role in the quality control of integral membrane proteins.</text>
</comment>
<feature type="domain" description="AAA+ ATPase" evidence="17">
    <location>
        <begin position="324"/>
        <end position="463"/>
    </location>
</feature>
<comment type="subcellular location">
    <subcellularLocation>
        <location evidence="14">Cell membrane</location>
        <topology evidence="14">Multi-pass membrane protein</topology>
        <orientation evidence="14">Cytoplasmic side</orientation>
    </subcellularLocation>
    <subcellularLocation>
        <location evidence="1">Membrane</location>
    </subcellularLocation>
</comment>
<dbReference type="SUPFAM" id="SSF140990">
    <property type="entry name" value="FtsH protease domain-like"/>
    <property type="match status" value="1"/>
</dbReference>
<dbReference type="SMART" id="SM00382">
    <property type="entry name" value="AAA"/>
    <property type="match status" value="1"/>
</dbReference>
<evidence type="ECO:0000259" key="17">
    <source>
        <dbReference type="SMART" id="SM00382"/>
    </source>
</evidence>
<feature type="compositionally biased region" description="Pro residues" evidence="16">
    <location>
        <begin position="740"/>
        <end position="751"/>
    </location>
</feature>
<feature type="compositionally biased region" description="Basic and acidic residues" evidence="16">
    <location>
        <begin position="752"/>
        <end position="764"/>
    </location>
</feature>
<comment type="similarity">
    <text evidence="15">Belongs to the AAA ATPase family.</text>
</comment>
<keyword evidence="5 14" id="KW-0479">Metal-binding</keyword>
<dbReference type="GO" id="GO:0006508">
    <property type="term" value="P:proteolysis"/>
    <property type="evidence" value="ECO:0007669"/>
    <property type="project" value="UniProtKB-KW"/>
</dbReference>
<dbReference type="EMBL" id="JACHFD010000010">
    <property type="protein sequence ID" value="MBB5352088.1"/>
    <property type="molecule type" value="Genomic_DNA"/>
</dbReference>
<evidence type="ECO:0000256" key="3">
    <source>
        <dbReference type="ARBA" id="ARBA00022670"/>
    </source>
</evidence>
<keyword evidence="4 14" id="KW-0812">Transmembrane</keyword>
<evidence type="ECO:0000256" key="1">
    <source>
        <dbReference type="ARBA" id="ARBA00004370"/>
    </source>
</evidence>
<keyword evidence="19" id="KW-1185">Reference proteome</keyword>
<dbReference type="PANTHER" id="PTHR23076:SF97">
    <property type="entry name" value="ATP-DEPENDENT ZINC METALLOPROTEASE YME1L1"/>
    <property type="match status" value="1"/>
</dbReference>
<keyword evidence="18" id="KW-0131">Cell cycle</keyword>
<evidence type="ECO:0000256" key="10">
    <source>
        <dbReference type="ARBA" id="ARBA00022989"/>
    </source>
</evidence>
<dbReference type="GO" id="GO:0004222">
    <property type="term" value="F:metalloendopeptidase activity"/>
    <property type="evidence" value="ECO:0007669"/>
    <property type="project" value="InterPro"/>
</dbReference>
<dbReference type="InterPro" id="IPR003959">
    <property type="entry name" value="ATPase_AAA_core"/>
</dbReference>
<feature type="transmembrane region" description="Helical" evidence="14">
    <location>
        <begin position="238"/>
        <end position="260"/>
    </location>
</feature>
<protein>
    <recommendedName>
        <fullName evidence="14">ATP-dependent zinc metalloprotease FtsH</fullName>
        <ecNumber evidence="14">3.4.24.-</ecNumber>
    </recommendedName>
</protein>
<dbReference type="GO" id="GO:0004176">
    <property type="term" value="F:ATP-dependent peptidase activity"/>
    <property type="evidence" value="ECO:0007669"/>
    <property type="project" value="InterPro"/>
</dbReference>
<dbReference type="EC" id="3.4.24.-" evidence="14"/>
<evidence type="ECO:0000256" key="16">
    <source>
        <dbReference type="SAM" id="MobiDB-lite"/>
    </source>
</evidence>
<comment type="subunit">
    <text evidence="14">Homohexamer.</text>
</comment>
<keyword evidence="11 14" id="KW-0482">Metalloprotease</keyword>
<keyword evidence="7 14" id="KW-0378">Hydrolase</keyword>
<evidence type="ECO:0000256" key="2">
    <source>
        <dbReference type="ARBA" id="ARBA00010044"/>
    </source>
</evidence>
<accession>A0A840VBN6</accession>
<dbReference type="RefSeq" id="WP_281375574.1">
    <property type="nucleotide sequence ID" value="NZ_JACHFD010000010.1"/>
</dbReference>
<sequence length="781" mass="86225">MSDPSQNRNPQGPGSRGPNNVPGFNWRLALFLGLALLALGFAFFYGDVATKPKQLSFNEFTRKWDQGLIITGDSQRLLSVETADGSSNAKVVGWYRDKPNLDEIETQILSFQLNFGRRTDQEQEVMQALGEHLPRRFQSDALPTVENTDKTYTLSDFRGVMANGWVITDDPARPLELHTTNYDAVLTGYARVPAGPLPAPTQEQLHRFVVQTSLYVQAEEISRLLAQSDAKYINDAGMFGRVVLTFLPVLLIILLLFFLFRQQMKAAGRGAMSFGKSKARLLTRDHNKVTFKDVAGIQEAKEELWEIVDFLRDPRKFQKLGGSIPKGVLMVGPPGTGKTLLARAIAGEADVPFFSISGSDFVEMFVGVGASRVRDMFEQGKKHAPCLIFIDEIDAVGRHRGHGLGGGHDEREQTLNQLLVEMDGFDTQEGIIIIAATNRPDVLDPALLRPGRFDRQVTVSLPDVKGREQILGVHSKKIKLSPATDLALIARGTPGFSGAELANLINEAALLAARKGLNAVTLAELEEARDKVRWGRERRSLALSEEEKKTTAYHEAGHALLLATLEHVDPLHKVTIIPRGPYLGAAFHLPKEDKYHFHKLQGIEQLIVTMGGRVAEEITFGDVTSGASGDIRQATSLARRMVCEWGMSEELGMVEYGENQGEVFLARDISRSRNYSEATAQKIDSEIKRVIDRAYTDAKRILLEKRDKLELIAQALLEYETLDARHILDLIEFGEMKDPPNSPKPPSLPDEPPAKKKESTSGKTDEDDGGPLPGTVVGAPA</sequence>
<feature type="binding site" evidence="14">
    <location>
        <position position="554"/>
    </location>
    <ligand>
        <name>Zn(2+)</name>
        <dbReference type="ChEBI" id="CHEBI:29105"/>
        <note>catalytic</note>
    </ligand>
</feature>
<dbReference type="GO" id="GO:0008270">
    <property type="term" value="F:zinc ion binding"/>
    <property type="evidence" value="ECO:0007669"/>
    <property type="project" value="UniProtKB-UniRule"/>
</dbReference>
<evidence type="ECO:0000256" key="4">
    <source>
        <dbReference type="ARBA" id="ARBA00022692"/>
    </source>
</evidence>
<dbReference type="SUPFAM" id="SSF52540">
    <property type="entry name" value="P-loop containing nucleoside triphosphate hydrolases"/>
    <property type="match status" value="1"/>
</dbReference>
<dbReference type="InterPro" id="IPR037219">
    <property type="entry name" value="Peptidase_M41-like"/>
</dbReference>
<feature type="transmembrane region" description="Helical" evidence="14">
    <location>
        <begin position="24"/>
        <end position="45"/>
    </location>
</feature>
<organism evidence="18 19">
    <name type="scientific">Haloferula luteola</name>
    <dbReference type="NCBI Taxonomy" id="595692"/>
    <lineage>
        <taxon>Bacteria</taxon>
        <taxon>Pseudomonadati</taxon>
        <taxon>Verrucomicrobiota</taxon>
        <taxon>Verrucomicrobiia</taxon>
        <taxon>Verrucomicrobiales</taxon>
        <taxon>Verrucomicrobiaceae</taxon>
        <taxon>Haloferula</taxon>
    </lineage>
</organism>
<reference evidence="18 19" key="1">
    <citation type="submission" date="2020-08" db="EMBL/GenBank/DDBJ databases">
        <title>Genomic Encyclopedia of Type Strains, Phase IV (KMG-IV): sequencing the most valuable type-strain genomes for metagenomic binning, comparative biology and taxonomic classification.</title>
        <authorList>
            <person name="Goeker M."/>
        </authorList>
    </citation>
    <scope>NUCLEOTIDE SEQUENCE [LARGE SCALE GENOMIC DNA]</scope>
    <source>
        <strain evidence="18 19">YC6886</strain>
    </source>
</reference>